<dbReference type="EMBL" id="MN740162">
    <property type="protein sequence ID" value="QHT91026.1"/>
    <property type="molecule type" value="Genomic_DNA"/>
</dbReference>
<evidence type="ECO:0000313" key="1">
    <source>
        <dbReference type="EMBL" id="QHT91026.1"/>
    </source>
</evidence>
<proteinExistence type="predicted"/>
<protein>
    <recommendedName>
        <fullName evidence="2">Glycosyltransferase</fullName>
    </recommendedName>
</protein>
<evidence type="ECO:0008006" key="2">
    <source>
        <dbReference type="Google" id="ProtNLM"/>
    </source>
</evidence>
<name>A0A6C0IF13_9ZZZZ</name>
<sequence>MNSYGFIITRHVNSEKTNKYWNHCLKCLRTLYPYRKIVIIDDNSNPVFLKAEFNYKNIEIINSEFKGRGELLPYYYYLKNKFFDNAIIIHDSIFFHKRINFDTLIGNKVLPLWFFYPDRENIDNTIRISRSLKNSFNIQNKIALNDLVIGMNHNKWFGCFGVQSFINHDFLTLIQQKYNITNMISTVTCRLDRCCLERILGCIFYTESPEIIGKKSLLGDIMKYHKWGYTYDEYENDFKTNKVPKVVVKVWTGR</sequence>
<dbReference type="AlphaFoldDB" id="A0A6C0IF13"/>
<accession>A0A6C0IF13</accession>
<organism evidence="1">
    <name type="scientific">viral metagenome</name>
    <dbReference type="NCBI Taxonomy" id="1070528"/>
    <lineage>
        <taxon>unclassified sequences</taxon>
        <taxon>metagenomes</taxon>
        <taxon>organismal metagenomes</taxon>
    </lineage>
</organism>
<reference evidence="1" key="1">
    <citation type="journal article" date="2020" name="Nature">
        <title>Giant virus diversity and host interactions through global metagenomics.</title>
        <authorList>
            <person name="Schulz F."/>
            <person name="Roux S."/>
            <person name="Paez-Espino D."/>
            <person name="Jungbluth S."/>
            <person name="Walsh D.A."/>
            <person name="Denef V.J."/>
            <person name="McMahon K.D."/>
            <person name="Konstantinidis K.T."/>
            <person name="Eloe-Fadrosh E.A."/>
            <person name="Kyrpides N.C."/>
            <person name="Woyke T."/>
        </authorList>
    </citation>
    <scope>NUCLEOTIDE SEQUENCE</scope>
    <source>
        <strain evidence="1">GVMAG-M-3300023184-72</strain>
    </source>
</reference>